<accession>A0A1G9Q789</accession>
<keyword evidence="4 7" id="KW-0328">Glycosyltransferase</keyword>
<dbReference type="InterPro" id="IPR001296">
    <property type="entry name" value="Glyco_trans_1"/>
</dbReference>
<evidence type="ECO:0000313" key="10">
    <source>
        <dbReference type="EMBL" id="SDM06235.1"/>
    </source>
</evidence>
<feature type="domain" description="Starch synthase catalytic" evidence="9">
    <location>
        <begin position="3"/>
        <end position="238"/>
    </location>
</feature>
<reference evidence="10 11" key="1">
    <citation type="submission" date="2016-10" db="EMBL/GenBank/DDBJ databases">
        <authorList>
            <person name="de Groot N.N."/>
        </authorList>
    </citation>
    <scope>NUCLEOTIDE SEQUENCE [LARGE SCALE GENOMIC DNA]</scope>
    <source>
        <strain evidence="10 11">DSM 1736</strain>
    </source>
</reference>
<dbReference type="NCBIfam" id="NF001899">
    <property type="entry name" value="PRK00654.1-2"/>
    <property type="match status" value="1"/>
</dbReference>
<keyword evidence="11" id="KW-1185">Reference proteome</keyword>
<protein>
    <recommendedName>
        <fullName evidence="7">Glycogen synthase</fullName>
        <ecNumber evidence="7">2.4.1.21</ecNumber>
    </recommendedName>
    <alternativeName>
        <fullName evidence="7">Starch [bacterial glycogen] synthase</fullName>
    </alternativeName>
</protein>
<evidence type="ECO:0000256" key="2">
    <source>
        <dbReference type="ARBA" id="ARBA00002764"/>
    </source>
</evidence>
<evidence type="ECO:0000256" key="1">
    <source>
        <dbReference type="ARBA" id="ARBA00001478"/>
    </source>
</evidence>
<proteinExistence type="inferred from homology"/>
<dbReference type="SUPFAM" id="SSF53756">
    <property type="entry name" value="UDP-Glycosyltransferase/glycogen phosphorylase"/>
    <property type="match status" value="1"/>
</dbReference>
<sequence length="481" mass="54694">MVKVLFVAAEAVPFAKTGGLADVAGSLPKQLRNQGADVRVIMPKYSSIPAQYREQLTLKHRTTVTVGWRQQYCGVEALEHEGVPIYFIDNEAYFKRSGLYGYYDDAERFAYFCRAVLEVLPHLDFIPDVIHCNDWHTGMVSVLLNAHYRHDPQYQHVRTIFTIHNLRYQGVFAKEILPDLLGLDWEYFNTDCLEFYDQVSFMKGGIVFSDVITTVSKTYAEEVQYEYFGEKLEGLLRKRRADLVGIVNGIDYDVYNPATDSHLAARYDAGSVNQKYENKVKLQEQLGLPVKRGTPLLAIISRLVAPKGLDLIAHILDELITGEDIQLVVLGTGEARYESMFQQAAWKYPHKVSANIHFSEALAHQLYAAADIFLMPSQYEPCGIGQLIALRYGALPVVRETGGLKDTVQPYNKYTGLGNGFSFTNYNAHDLLFTVKKALGLYYDKPVWMKIVQNAMQTDYSWRQSAQQYHSIYRRLRSNGG</sequence>
<organism evidence="10 11">
    <name type="scientific">Dendrosporobacter quercicolus</name>
    <dbReference type="NCBI Taxonomy" id="146817"/>
    <lineage>
        <taxon>Bacteria</taxon>
        <taxon>Bacillati</taxon>
        <taxon>Bacillota</taxon>
        <taxon>Negativicutes</taxon>
        <taxon>Selenomonadales</taxon>
        <taxon>Sporomusaceae</taxon>
        <taxon>Dendrosporobacter</taxon>
    </lineage>
</organism>
<comment type="catalytic activity">
    <reaction evidence="1 7">
        <text>[(1-&gt;4)-alpha-D-glucosyl](n) + ADP-alpha-D-glucose = [(1-&gt;4)-alpha-D-glucosyl](n+1) + ADP + H(+)</text>
        <dbReference type="Rhea" id="RHEA:18189"/>
        <dbReference type="Rhea" id="RHEA-COMP:9584"/>
        <dbReference type="Rhea" id="RHEA-COMP:9587"/>
        <dbReference type="ChEBI" id="CHEBI:15378"/>
        <dbReference type="ChEBI" id="CHEBI:15444"/>
        <dbReference type="ChEBI" id="CHEBI:57498"/>
        <dbReference type="ChEBI" id="CHEBI:456216"/>
        <dbReference type="EC" id="2.4.1.21"/>
    </reaction>
</comment>
<dbReference type="HAMAP" id="MF_00484">
    <property type="entry name" value="Glycogen_synth"/>
    <property type="match status" value="1"/>
</dbReference>
<feature type="domain" description="Glycosyl transferase family 1" evidence="8">
    <location>
        <begin position="292"/>
        <end position="439"/>
    </location>
</feature>
<dbReference type="Pfam" id="PF00534">
    <property type="entry name" value="Glycos_transf_1"/>
    <property type="match status" value="1"/>
</dbReference>
<keyword evidence="5 7" id="KW-0808">Transferase</keyword>
<evidence type="ECO:0000256" key="3">
    <source>
        <dbReference type="ARBA" id="ARBA00010281"/>
    </source>
</evidence>
<comment type="similarity">
    <text evidence="3 7">Belongs to the glycosyltransferase 1 family. Bacterial/plant glycogen synthase subfamily.</text>
</comment>
<dbReference type="GO" id="GO:0004373">
    <property type="term" value="F:alpha-1,4-glucan glucosyltransferase (UDP-glucose donor) activity"/>
    <property type="evidence" value="ECO:0007669"/>
    <property type="project" value="InterPro"/>
</dbReference>
<evidence type="ECO:0000256" key="5">
    <source>
        <dbReference type="ARBA" id="ARBA00022679"/>
    </source>
</evidence>
<evidence type="ECO:0000256" key="7">
    <source>
        <dbReference type="HAMAP-Rule" id="MF_00484"/>
    </source>
</evidence>
<dbReference type="GO" id="GO:0005978">
    <property type="term" value="P:glycogen biosynthetic process"/>
    <property type="evidence" value="ECO:0007669"/>
    <property type="project" value="UniProtKB-UniRule"/>
</dbReference>
<dbReference type="NCBIfam" id="NF001898">
    <property type="entry name" value="PRK00654.1-1"/>
    <property type="match status" value="1"/>
</dbReference>
<evidence type="ECO:0000256" key="6">
    <source>
        <dbReference type="ARBA" id="ARBA00023056"/>
    </source>
</evidence>
<dbReference type="AlphaFoldDB" id="A0A1G9Q789"/>
<evidence type="ECO:0000256" key="4">
    <source>
        <dbReference type="ARBA" id="ARBA00022676"/>
    </source>
</evidence>
<dbReference type="CDD" id="cd03791">
    <property type="entry name" value="GT5_Glycogen_synthase_DULL1-like"/>
    <property type="match status" value="1"/>
</dbReference>
<gene>
    <name evidence="7" type="primary">glgA</name>
    <name evidence="10" type="ORF">SAMN04488502_10250</name>
</gene>
<dbReference type="PANTHER" id="PTHR45825:SF11">
    <property type="entry name" value="ALPHA AMYLASE DOMAIN-CONTAINING PROTEIN"/>
    <property type="match status" value="1"/>
</dbReference>
<dbReference type="EC" id="2.4.1.21" evidence="7"/>
<dbReference type="GO" id="GO:0009011">
    <property type="term" value="F:alpha-1,4-glucan glucosyltransferase (ADP-glucose donor) activity"/>
    <property type="evidence" value="ECO:0007669"/>
    <property type="project" value="UniProtKB-UniRule"/>
</dbReference>
<dbReference type="InterPro" id="IPR011835">
    <property type="entry name" value="GS/SS"/>
</dbReference>
<dbReference type="NCBIfam" id="TIGR02095">
    <property type="entry name" value="glgA"/>
    <property type="match status" value="1"/>
</dbReference>
<dbReference type="RefSeq" id="WP_092070098.1">
    <property type="nucleotide sequence ID" value="NZ_FNHB01000002.1"/>
</dbReference>
<name>A0A1G9Q789_9FIRM</name>
<evidence type="ECO:0000259" key="8">
    <source>
        <dbReference type="Pfam" id="PF00534"/>
    </source>
</evidence>
<comment type="pathway">
    <text evidence="7">Glycan biosynthesis; glycogen biosynthesis.</text>
</comment>
<evidence type="ECO:0000313" key="11">
    <source>
        <dbReference type="Proteomes" id="UP000214880"/>
    </source>
</evidence>
<dbReference type="Gene3D" id="3.40.50.2000">
    <property type="entry name" value="Glycogen Phosphorylase B"/>
    <property type="match status" value="2"/>
</dbReference>
<keyword evidence="6 7" id="KW-0320">Glycogen biosynthesis</keyword>
<evidence type="ECO:0000259" key="9">
    <source>
        <dbReference type="Pfam" id="PF08323"/>
    </source>
</evidence>
<dbReference type="UniPathway" id="UPA00164"/>
<feature type="binding site" evidence="7">
    <location>
        <position position="16"/>
    </location>
    <ligand>
        <name>ADP-alpha-D-glucose</name>
        <dbReference type="ChEBI" id="CHEBI:57498"/>
    </ligand>
</feature>
<dbReference type="Proteomes" id="UP000214880">
    <property type="component" value="Unassembled WGS sequence"/>
</dbReference>
<dbReference type="Pfam" id="PF08323">
    <property type="entry name" value="Glyco_transf_5"/>
    <property type="match status" value="1"/>
</dbReference>
<dbReference type="InterPro" id="IPR013534">
    <property type="entry name" value="Starch_synth_cat_dom"/>
</dbReference>
<dbReference type="PANTHER" id="PTHR45825">
    <property type="entry name" value="GRANULE-BOUND STARCH SYNTHASE 1, CHLOROPLASTIC/AMYLOPLASTIC"/>
    <property type="match status" value="1"/>
</dbReference>
<dbReference type="EMBL" id="FNHB01000002">
    <property type="protein sequence ID" value="SDM06235.1"/>
    <property type="molecule type" value="Genomic_DNA"/>
</dbReference>
<dbReference type="STRING" id="146817.SAMN04488502_10250"/>
<comment type="function">
    <text evidence="2 7">Synthesizes alpha-1,4-glucan chains using ADP-glucose.</text>
</comment>
<dbReference type="OrthoDB" id="9808590at2"/>